<reference evidence="2" key="2">
    <citation type="journal article" date="2023" name="Microbiol Resour">
        <title>Decontamination and Annotation of the Draft Genome Sequence of the Oomycete Lagenidium giganteum ARSEF 373.</title>
        <authorList>
            <person name="Morgan W.R."/>
            <person name="Tartar A."/>
        </authorList>
    </citation>
    <scope>NUCLEOTIDE SEQUENCE</scope>
    <source>
        <strain evidence="2">ARSEF 373</strain>
    </source>
</reference>
<sequence>MTTLLNFGKYKGKTIEEVFDMDRNYCAWLLPEEILIGHLPDIRKFLEEKLEDADMTMIMKWGKYKGKSIKWIHDSDKSYLDWLLTNKYAEDNCPALRNALQELEEK</sequence>
<organism evidence="2 3">
    <name type="scientific">Lagenidium giganteum</name>
    <dbReference type="NCBI Taxonomy" id="4803"/>
    <lineage>
        <taxon>Eukaryota</taxon>
        <taxon>Sar</taxon>
        <taxon>Stramenopiles</taxon>
        <taxon>Oomycota</taxon>
        <taxon>Peronosporomycetes</taxon>
        <taxon>Pythiales</taxon>
        <taxon>Pythiaceae</taxon>
    </lineage>
</organism>
<dbReference type="Pfam" id="PF20600">
    <property type="entry name" value="ExoX-like_C"/>
    <property type="match status" value="2"/>
</dbReference>
<feature type="domain" description="Exodeoxyribonuclease X-like C-terminal" evidence="1">
    <location>
        <begin position="60"/>
        <end position="86"/>
    </location>
</feature>
<evidence type="ECO:0000313" key="2">
    <source>
        <dbReference type="EMBL" id="DAZ93876.1"/>
    </source>
</evidence>
<dbReference type="Proteomes" id="UP001146120">
    <property type="component" value="Unassembled WGS sequence"/>
</dbReference>
<gene>
    <name evidence="2" type="ORF">N0F65_008142</name>
</gene>
<accession>A0AAV2YK08</accession>
<feature type="domain" description="Exodeoxyribonuclease X-like C-terminal" evidence="1">
    <location>
        <begin position="5"/>
        <end position="30"/>
    </location>
</feature>
<proteinExistence type="predicted"/>
<protein>
    <recommendedName>
        <fullName evidence="1">Exodeoxyribonuclease X-like C-terminal domain-containing protein</fullName>
    </recommendedName>
</protein>
<dbReference type="InterPro" id="IPR046768">
    <property type="entry name" value="ExoX-like_C"/>
</dbReference>
<reference evidence="2" key="1">
    <citation type="submission" date="2022-11" db="EMBL/GenBank/DDBJ databases">
        <authorList>
            <person name="Morgan W.R."/>
            <person name="Tartar A."/>
        </authorList>
    </citation>
    <scope>NUCLEOTIDE SEQUENCE</scope>
    <source>
        <strain evidence="2">ARSEF 373</strain>
    </source>
</reference>
<keyword evidence="3" id="KW-1185">Reference proteome</keyword>
<dbReference type="EMBL" id="DAKRPA010000285">
    <property type="protein sequence ID" value="DAZ93876.1"/>
    <property type="molecule type" value="Genomic_DNA"/>
</dbReference>
<evidence type="ECO:0000259" key="1">
    <source>
        <dbReference type="Pfam" id="PF20600"/>
    </source>
</evidence>
<name>A0AAV2YK08_9STRA</name>
<comment type="caution">
    <text evidence="2">The sequence shown here is derived from an EMBL/GenBank/DDBJ whole genome shotgun (WGS) entry which is preliminary data.</text>
</comment>
<evidence type="ECO:0000313" key="3">
    <source>
        <dbReference type="Proteomes" id="UP001146120"/>
    </source>
</evidence>
<dbReference type="AlphaFoldDB" id="A0AAV2YK08"/>